<dbReference type="PANTHER" id="PTHR47966:SF76">
    <property type="entry name" value="ASPARTIC PROTEINASE A1"/>
    <property type="match status" value="1"/>
</dbReference>
<keyword evidence="5" id="KW-0865">Zymogen</keyword>
<sequence length="273" mass="30108">MRMHVRTHVVMSTCMSSLKGSLAGLCSLCKKYAFWGRFIKMEANLKPIAATFFLVFLLFPAVLPANDDGLVRIGLKRIRFDPNNRGVKRVGQLDFEKGITQVPLKNFMDTVYYGEIGIGTPPQLFTVIFDTGSSNLWVPSIYCRFCSKNSRYDSRSSSTYKKNGTFAYIAYGSGYVLGYFSQDDLKVSDLLVKRQDFTETLFESGFSGLPSDGILGLAFPSISVQKAVTPFYNMMSQGLVKEPLFSVWLNGNGIGGGGGELVFGGSDPNHYTG</sequence>
<organism evidence="10 11">
    <name type="scientific">Cephalotus follicularis</name>
    <name type="common">Albany pitcher plant</name>
    <dbReference type="NCBI Taxonomy" id="3775"/>
    <lineage>
        <taxon>Eukaryota</taxon>
        <taxon>Viridiplantae</taxon>
        <taxon>Streptophyta</taxon>
        <taxon>Embryophyta</taxon>
        <taxon>Tracheophyta</taxon>
        <taxon>Spermatophyta</taxon>
        <taxon>Magnoliopsida</taxon>
        <taxon>eudicotyledons</taxon>
        <taxon>Gunneridae</taxon>
        <taxon>Pentapetalae</taxon>
        <taxon>rosids</taxon>
        <taxon>fabids</taxon>
        <taxon>Oxalidales</taxon>
        <taxon>Cephalotaceae</taxon>
        <taxon>Cephalotus</taxon>
    </lineage>
</organism>
<evidence type="ECO:0000259" key="9">
    <source>
        <dbReference type="PROSITE" id="PS51767"/>
    </source>
</evidence>
<dbReference type="GO" id="GO:0004190">
    <property type="term" value="F:aspartic-type endopeptidase activity"/>
    <property type="evidence" value="ECO:0007669"/>
    <property type="project" value="UniProtKB-KW"/>
</dbReference>
<evidence type="ECO:0000256" key="6">
    <source>
        <dbReference type="ARBA" id="ARBA00023157"/>
    </source>
</evidence>
<gene>
    <name evidence="10" type="ORF">CFOL_v3_33064</name>
</gene>
<evidence type="ECO:0000256" key="1">
    <source>
        <dbReference type="ARBA" id="ARBA00007447"/>
    </source>
</evidence>
<comment type="caution">
    <text evidence="10">The sequence shown here is derived from an EMBL/GenBank/DDBJ whole genome shotgun (WGS) entry which is preliminary data.</text>
</comment>
<keyword evidence="11" id="KW-1185">Reference proteome</keyword>
<dbReference type="PANTHER" id="PTHR47966">
    <property type="entry name" value="BETA-SITE APP-CLEAVING ENZYME, ISOFORM A-RELATED"/>
    <property type="match status" value="1"/>
</dbReference>
<dbReference type="GO" id="GO:0006508">
    <property type="term" value="P:proteolysis"/>
    <property type="evidence" value="ECO:0007669"/>
    <property type="project" value="UniProtKB-KW"/>
</dbReference>
<dbReference type="InterPro" id="IPR021109">
    <property type="entry name" value="Peptidase_aspartic_dom_sf"/>
</dbReference>
<dbReference type="AlphaFoldDB" id="A0A1Q3DB26"/>
<dbReference type="SUPFAM" id="SSF50630">
    <property type="entry name" value="Acid proteases"/>
    <property type="match status" value="1"/>
</dbReference>
<dbReference type="InterPro" id="IPR001461">
    <property type="entry name" value="Aspartic_peptidase_A1"/>
</dbReference>
<evidence type="ECO:0000256" key="5">
    <source>
        <dbReference type="ARBA" id="ARBA00023145"/>
    </source>
</evidence>
<name>A0A1Q3DB26_CEPFO</name>
<dbReference type="InterPro" id="IPR033121">
    <property type="entry name" value="PEPTIDASE_A1"/>
</dbReference>
<feature type="domain" description="Peptidase A1" evidence="9">
    <location>
        <begin position="112"/>
        <end position="273"/>
    </location>
</feature>
<dbReference type="FunFam" id="2.40.70.10:FF:000115">
    <property type="entry name" value="Lysosomal aspartic protease"/>
    <property type="match status" value="1"/>
</dbReference>
<dbReference type="OrthoDB" id="771136at2759"/>
<evidence type="ECO:0000256" key="8">
    <source>
        <dbReference type="RuleBase" id="RU000454"/>
    </source>
</evidence>
<evidence type="ECO:0000313" key="11">
    <source>
        <dbReference type="Proteomes" id="UP000187406"/>
    </source>
</evidence>
<dbReference type="PROSITE" id="PS00141">
    <property type="entry name" value="ASP_PROTEASE"/>
    <property type="match status" value="1"/>
</dbReference>
<keyword evidence="7" id="KW-0325">Glycoprotein</keyword>
<reference evidence="11" key="1">
    <citation type="submission" date="2016-04" db="EMBL/GenBank/DDBJ databases">
        <title>Cephalotus genome sequencing.</title>
        <authorList>
            <person name="Fukushima K."/>
            <person name="Hasebe M."/>
            <person name="Fang X."/>
        </authorList>
    </citation>
    <scope>NUCLEOTIDE SEQUENCE [LARGE SCALE GENOMIC DNA]</scope>
    <source>
        <strain evidence="11">cv. St1</strain>
    </source>
</reference>
<evidence type="ECO:0000256" key="2">
    <source>
        <dbReference type="ARBA" id="ARBA00022670"/>
    </source>
</evidence>
<comment type="similarity">
    <text evidence="1 8">Belongs to the peptidase A1 family.</text>
</comment>
<keyword evidence="2 8" id="KW-0645">Protease</keyword>
<dbReference type="EMBL" id="BDDD01005643">
    <property type="protein sequence ID" value="GAV89650.1"/>
    <property type="molecule type" value="Genomic_DNA"/>
</dbReference>
<keyword evidence="6" id="KW-1015">Disulfide bond</keyword>
<dbReference type="InParanoid" id="A0A1Q3DB26"/>
<dbReference type="Gene3D" id="2.40.70.10">
    <property type="entry name" value="Acid Proteases"/>
    <property type="match status" value="1"/>
</dbReference>
<protein>
    <submittedName>
        <fullName evidence="10">Asp domain-containing protein</fullName>
    </submittedName>
</protein>
<dbReference type="Proteomes" id="UP000187406">
    <property type="component" value="Unassembled WGS sequence"/>
</dbReference>
<accession>A0A1Q3DB26</accession>
<dbReference type="PRINTS" id="PR00792">
    <property type="entry name" value="PEPSIN"/>
</dbReference>
<evidence type="ECO:0000256" key="7">
    <source>
        <dbReference type="ARBA" id="ARBA00023180"/>
    </source>
</evidence>
<dbReference type="SMR" id="A0A1Q3DB26"/>
<dbReference type="InterPro" id="IPR001969">
    <property type="entry name" value="Aspartic_peptidase_AS"/>
</dbReference>
<evidence type="ECO:0000313" key="10">
    <source>
        <dbReference type="EMBL" id="GAV89650.1"/>
    </source>
</evidence>
<evidence type="ECO:0000256" key="3">
    <source>
        <dbReference type="ARBA" id="ARBA00022750"/>
    </source>
</evidence>
<evidence type="ECO:0000256" key="4">
    <source>
        <dbReference type="ARBA" id="ARBA00022801"/>
    </source>
</evidence>
<dbReference type="PROSITE" id="PS51767">
    <property type="entry name" value="PEPTIDASE_A1"/>
    <property type="match status" value="1"/>
</dbReference>
<keyword evidence="4 8" id="KW-0378">Hydrolase</keyword>
<dbReference type="Pfam" id="PF00026">
    <property type="entry name" value="Asp"/>
    <property type="match status" value="1"/>
</dbReference>
<proteinExistence type="inferred from homology"/>
<dbReference type="STRING" id="3775.A0A1Q3DB26"/>
<keyword evidence="3 8" id="KW-0064">Aspartyl protease</keyword>